<reference evidence="1 2" key="1">
    <citation type="submission" date="2019-02" db="EMBL/GenBank/DDBJ databases">
        <title>Paracoccus subflavus sp. nov., isolated from marine sediment of the Pacific Ocean.</title>
        <authorList>
            <person name="Zhang G."/>
        </authorList>
    </citation>
    <scope>NUCLEOTIDE SEQUENCE [LARGE SCALE GENOMIC DNA]</scope>
    <source>
        <strain evidence="1 2">GY0581</strain>
    </source>
</reference>
<dbReference type="Proteomes" id="UP000293520">
    <property type="component" value="Unassembled WGS sequence"/>
</dbReference>
<dbReference type="OrthoDB" id="7773837at2"/>
<dbReference type="EMBL" id="SISK01000002">
    <property type="protein sequence ID" value="TBN42698.1"/>
    <property type="molecule type" value="Genomic_DNA"/>
</dbReference>
<evidence type="ECO:0000313" key="1">
    <source>
        <dbReference type="EMBL" id="TBN42698.1"/>
    </source>
</evidence>
<dbReference type="RefSeq" id="WP_130990123.1">
    <property type="nucleotide sequence ID" value="NZ_SISK01000002.1"/>
</dbReference>
<gene>
    <name evidence="1" type="ORF">EYE42_04575</name>
</gene>
<proteinExistence type="predicted"/>
<dbReference type="AlphaFoldDB" id="A0A4V2JCN1"/>
<sequence length="191" mass="20778">MSLAVLKLESFSTLSASQDAQPTFSREALDQAYADGLTDGLARQQDEQIRTLNAGLDRLVRALDDDEARLAGLRRDVIDALAPILIQILDCLAPAAESRRLEAALTEELLRLSRMAKPLRARIACGPALRAMVERCLAECGLSEIELTEADSERIALSLHGGRIDLNPADTARDIRSLIAEINGNDASWTN</sequence>
<organism evidence="1 2">
    <name type="scientific">Paracoccus subflavus</name>
    <dbReference type="NCBI Taxonomy" id="2528244"/>
    <lineage>
        <taxon>Bacteria</taxon>
        <taxon>Pseudomonadati</taxon>
        <taxon>Pseudomonadota</taxon>
        <taxon>Alphaproteobacteria</taxon>
        <taxon>Rhodobacterales</taxon>
        <taxon>Paracoccaceae</taxon>
        <taxon>Paracoccus</taxon>
    </lineage>
</organism>
<comment type="caution">
    <text evidence="1">The sequence shown here is derived from an EMBL/GenBank/DDBJ whole genome shotgun (WGS) entry which is preliminary data.</text>
</comment>
<keyword evidence="2" id="KW-1185">Reference proteome</keyword>
<name>A0A4V2JCN1_9RHOB</name>
<protein>
    <recommendedName>
        <fullName evidence="3">Flagellar assembly protein FliH/Type III secretion system HrpE domain-containing protein</fullName>
    </recommendedName>
</protein>
<accession>A0A4V2JCN1</accession>
<evidence type="ECO:0000313" key="2">
    <source>
        <dbReference type="Proteomes" id="UP000293520"/>
    </source>
</evidence>
<evidence type="ECO:0008006" key="3">
    <source>
        <dbReference type="Google" id="ProtNLM"/>
    </source>
</evidence>